<protein>
    <submittedName>
        <fullName evidence="2">Uncharacterized protein</fullName>
    </submittedName>
</protein>
<evidence type="ECO:0000256" key="1">
    <source>
        <dbReference type="SAM" id="MobiDB-lite"/>
    </source>
</evidence>
<keyword evidence="3" id="KW-1185">Reference proteome</keyword>
<organism evidence="2 3">
    <name type="scientific">Alternaria panax</name>
    <dbReference type="NCBI Taxonomy" id="48097"/>
    <lineage>
        <taxon>Eukaryota</taxon>
        <taxon>Fungi</taxon>
        <taxon>Dikarya</taxon>
        <taxon>Ascomycota</taxon>
        <taxon>Pezizomycotina</taxon>
        <taxon>Dothideomycetes</taxon>
        <taxon>Pleosporomycetidae</taxon>
        <taxon>Pleosporales</taxon>
        <taxon>Pleosporineae</taxon>
        <taxon>Pleosporaceae</taxon>
        <taxon>Alternaria</taxon>
        <taxon>Alternaria sect. Panax</taxon>
    </lineage>
</organism>
<dbReference type="AlphaFoldDB" id="A0AAD4FJ45"/>
<name>A0AAD4FJ45_9PLEO</name>
<comment type="caution">
    <text evidence="2">The sequence shown here is derived from an EMBL/GenBank/DDBJ whole genome shotgun (WGS) entry which is preliminary data.</text>
</comment>
<evidence type="ECO:0000313" key="2">
    <source>
        <dbReference type="EMBL" id="KAG9190536.1"/>
    </source>
</evidence>
<accession>A0AAD4FJ45</accession>
<feature type="region of interest" description="Disordered" evidence="1">
    <location>
        <begin position="62"/>
        <end position="83"/>
    </location>
</feature>
<feature type="compositionally biased region" description="Basic and acidic residues" evidence="1">
    <location>
        <begin position="334"/>
        <end position="351"/>
    </location>
</feature>
<gene>
    <name evidence="2" type="ORF">G6011_08624</name>
</gene>
<evidence type="ECO:0000313" key="3">
    <source>
        <dbReference type="Proteomes" id="UP001199106"/>
    </source>
</evidence>
<reference evidence="2" key="1">
    <citation type="submission" date="2021-07" db="EMBL/GenBank/DDBJ databases">
        <title>Genome Resource of American Ginseng Black Spot Pathogen Alternaria panax.</title>
        <authorList>
            <person name="Qiu C."/>
            <person name="Wang W."/>
            <person name="Liu Z."/>
        </authorList>
    </citation>
    <scope>NUCLEOTIDE SEQUENCE</scope>
    <source>
        <strain evidence="2">BNCC115425</strain>
    </source>
</reference>
<dbReference type="EMBL" id="JAANER010000004">
    <property type="protein sequence ID" value="KAG9190536.1"/>
    <property type="molecule type" value="Genomic_DNA"/>
</dbReference>
<feature type="region of interest" description="Disordered" evidence="1">
    <location>
        <begin position="334"/>
        <end position="367"/>
    </location>
</feature>
<sequence length="367" mass="41153">MNSAESVDAFYKRLEERNYPSTSRPANMSPKWPAARNDHYCNQEVCRHAVLDLSPLHILSDNDSDVESHSTPGGKVSSAQCGTMPKRYSDTGSYSSGCLRFTNKHGQANARSNHPDWVQHISRGFVEPDSLRVIHQSQLHTDEPANPFSLDPSACALRQELDDLHITNAESYVEHEEHFVGLSNSYCTLSLTYDHLAEDHDSLLHIVSKLLEELAVHSKALVVLNEWKMRTQNSFAEVRVQGQDTELLIYGTPQSRSTVDIATEQRPITAESPASRMTADKRASAVVDTDFPPMTPSNSIRQNDIHHRLILRLPPRPETKGELVQSAAGLVLNHDTRPKRVRKPTEKRKAAELLAESTEKKAKKSLR</sequence>
<dbReference type="Proteomes" id="UP001199106">
    <property type="component" value="Unassembled WGS sequence"/>
</dbReference>
<proteinExistence type="predicted"/>